<protein>
    <submittedName>
        <fullName evidence="3">Patatin</fullName>
    </submittedName>
</protein>
<evidence type="ECO:0000256" key="1">
    <source>
        <dbReference type="SAM" id="MobiDB-lite"/>
    </source>
</evidence>
<dbReference type="RefSeq" id="WP_013806866.1">
    <property type="nucleotide sequence ID" value="NC_015564.1"/>
</dbReference>
<evidence type="ECO:0000313" key="4">
    <source>
        <dbReference type="Proteomes" id="UP000009235"/>
    </source>
</evidence>
<proteinExistence type="predicted"/>
<dbReference type="HOGENOM" id="CLU_337917_0_0_11"/>
<dbReference type="STRING" id="443218.AS9A_2068"/>
<dbReference type="EMBL" id="CP002786">
    <property type="protein sequence ID" value="AEF40517.1"/>
    <property type="molecule type" value="Genomic_DNA"/>
</dbReference>
<dbReference type="SUPFAM" id="SSF52151">
    <property type="entry name" value="FabD/lysophospholipase-like"/>
    <property type="match status" value="1"/>
</dbReference>
<feature type="transmembrane region" description="Helical" evidence="2">
    <location>
        <begin position="355"/>
        <end position="382"/>
    </location>
</feature>
<keyword evidence="4" id="KW-1185">Reference proteome</keyword>
<evidence type="ECO:0000256" key="2">
    <source>
        <dbReference type="SAM" id="Phobius"/>
    </source>
</evidence>
<dbReference type="Proteomes" id="UP000009235">
    <property type="component" value="Chromosome"/>
</dbReference>
<dbReference type="KEGG" id="asd:AS9A_2068"/>
<accession>F6EPN8</accession>
<feature type="transmembrane region" description="Helical" evidence="2">
    <location>
        <begin position="219"/>
        <end position="244"/>
    </location>
</feature>
<keyword evidence="2" id="KW-0812">Transmembrane</keyword>
<organism evidence="3 4">
    <name type="scientific">Hoyosella subflava (strain DSM 45089 / JCM 17490 / NBRC 109087 / DQS3-9A1)</name>
    <name type="common">Amycolicicoccus subflavus</name>
    <dbReference type="NCBI Taxonomy" id="443218"/>
    <lineage>
        <taxon>Bacteria</taxon>
        <taxon>Bacillati</taxon>
        <taxon>Actinomycetota</taxon>
        <taxon>Actinomycetes</taxon>
        <taxon>Mycobacteriales</taxon>
        <taxon>Hoyosellaceae</taxon>
        <taxon>Hoyosella</taxon>
    </lineage>
</organism>
<dbReference type="OrthoDB" id="9770965at2"/>
<feature type="region of interest" description="Disordered" evidence="1">
    <location>
        <begin position="821"/>
        <end position="842"/>
    </location>
</feature>
<feature type="region of interest" description="Disordered" evidence="1">
    <location>
        <begin position="576"/>
        <end position="596"/>
    </location>
</feature>
<evidence type="ECO:0000313" key="3">
    <source>
        <dbReference type="EMBL" id="AEF40517.1"/>
    </source>
</evidence>
<dbReference type="AlphaFoldDB" id="F6EPN8"/>
<keyword evidence="2" id="KW-0472">Membrane</keyword>
<gene>
    <name evidence="3" type="ordered locus">AS9A_2068</name>
</gene>
<feature type="transmembrane region" description="Helical" evidence="2">
    <location>
        <begin position="329"/>
        <end position="349"/>
    </location>
</feature>
<dbReference type="eggNOG" id="COG1752">
    <property type="taxonomic scope" value="Bacteria"/>
</dbReference>
<dbReference type="Gene3D" id="3.40.1090.10">
    <property type="entry name" value="Cytosolic phospholipase A2 catalytic domain"/>
    <property type="match status" value="1"/>
</dbReference>
<feature type="transmembrane region" description="Helical" evidence="2">
    <location>
        <begin position="256"/>
        <end position="289"/>
    </location>
</feature>
<sequence>MGSDSDSWDARKAPVTTLRTLLAPGDGPTVPPSEGPPLGYLDTSTYDIPLPESGAVFTQNAWNDLLNRSRRQVSHDGVSYEAYCRASADITMKGGTTSGIVYPLAVCEVARSFRLRNVGGASAGAIAAAAAAAAELGRIRMSARLPLDPPDDGPAPGFAGLASIPQWLTQLESGAPVREKHRLAQLFTPSSKSAGDTRAFRVIAFWLSRGSRIRQLPSLLRGLGIPPVAILFAAVAVLFGALALESAGTVSGLVAPWWALALSVFAAVAGTILVAGGSASAAATLVAWWRRRRAAARTRLWSGDSHDYWTLRTSGAPREPLPLRAISSALLWLLVGVTSWSVVAAVLAVDDNADVALTLAVLAATVVATGLLVALVVCVAALRVYRTFRSERHFGVLTGDTLVQWIDLQMRGLAGQKSAVTFGDLWRGSRDTSQALTEQLTRDPFERTVNLKLMVTDLSQQRPFRFPLPPQQELEKSIGSKIYVCPDDLRAIFGDELTDAIAPPHGGGGLYYCWDDTSGSYEPLELRPLAEPWDLPVVFAVRASMSLPFLFRAVRTFRVRPPTTVRDNFGIPIPADGAAYTSPTPPRNPQAGNPQTDTQPWLLAEELWLSDGGITSNFPVHLFDRQLPEWPTFGLNLGSHPLGYEHQDVWLPEDWQANVPRWVRVGTTPGSFLSAILDTARGWRDVMQTHMPSARGRVAWVWLRRDEGGINLFMRKETVASLCVRGALAGMRLRTRFEGDSDRWHRHRWLRLRAAVHALDELSDDVAIALPQYRDLLDPVGAARAARIDTVEASPPTFLPGNDFWPAARDLLDGVAAPRAADADLRSNTPQPAPELRQVPRV</sequence>
<name>F6EPN8_HOYSD</name>
<keyword evidence="2" id="KW-1133">Transmembrane helix</keyword>
<dbReference type="InterPro" id="IPR016035">
    <property type="entry name" value="Acyl_Trfase/lysoPLipase"/>
</dbReference>
<reference evidence="3 4" key="1">
    <citation type="journal article" date="2011" name="J. Bacteriol.">
        <title>Complete genome sequence of Amycolicicoccus subflavus DQS3-9A1T, an actinomycete isolated from crude oil-polluted soil.</title>
        <authorList>
            <person name="Cai M."/>
            <person name="Chen W.M."/>
            <person name="Nie Y."/>
            <person name="Chi C.Q."/>
            <person name="Wang Y.N."/>
            <person name="Tang Y.Q."/>
            <person name="Li G.Y."/>
            <person name="Wu X.L."/>
        </authorList>
    </citation>
    <scope>NUCLEOTIDE SEQUENCE [LARGE SCALE GENOMIC DNA]</scope>
    <source>
        <strain evidence="4">DSM 45089 / DQS3-9A1</strain>
    </source>
</reference>